<gene>
    <name evidence="3" type="ORF">RCL2_000926500</name>
</gene>
<dbReference type="AlphaFoldDB" id="A0A8H3LAE0"/>
<feature type="transmembrane region" description="Helical" evidence="1">
    <location>
        <begin position="45"/>
        <end position="68"/>
    </location>
</feature>
<dbReference type="EMBL" id="BLAL01000059">
    <property type="protein sequence ID" value="GES82036.1"/>
    <property type="molecule type" value="Genomic_DNA"/>
</dbReference>
<keyword evidence="2" id="KW-0732">Signal</keyword>
<evidence type="ECO:0000313" key="4">
    <source>
        <dbReference type="Proteomes" id="UP000615446"/>
    </source>
</evidence>
<comment type="caution">
    <text evidence="3">The sequence shown here is derived from an EMBL/GenBank/DDBJ whole genome shotgun (WGS) entry which is preliminary data.</text>
</comment>
<feature type="signal peptide" evidence="2">
    <location>
        <begin position="1"/>
        <end position="21"/>
    </location>
</feature>
<sequence length="104" mass="11670">MKKFFILIFIILLQLIHEVNTQLAEILPATKTATTTEQKTNNMMPVIIIGIVGGSILIFLVGLCYLLVRMCKSKPTIGLNNKNIISNPGVTRTRIYTKFAIRHV</sequence>
<evidence type="ECO:0000256" key="1">
    <source>
        <dbReference type="SAM" id="Phobius"/>
    </source>
</evidence>
<feature type="chain" id="PRO_5034856597" description="Mid2 domain-containing protein" evidence="2">
    <location>
        <begin position="22"/>
        <end position="104"/>
    </location>
</feature>
<keyword evidence="1" id="KW-0812">Transmembrane</keyword>
<evidence type="ECO:0000313" key="3">
    <source>
        <dbReference type="EMBL" id="GES82036.1"/>
    </source>
</evidence>
<reference evidence="3" key="1">
    <citation type="submission" date="2019-10" db="EMBL/GenBank/DDBJ databases">
        <title>Conservation and host-specific expression of non-tandemly repeated heterogenous ribosome RNA gene in arbuscular mycorrhizal fungi.</title>
        <authorList>
            <person name="Maeda T."/>
            <person name="Kobayashi Y."/>
            <person name="Nakagawa T."/>
            <person name="Ezawa T."/>
            <person name="Yamaguchi K."/>
            <person name="Bino T."/>
            <person name="Nishimoto Y."/>
            <person name="Shigenobu S."/>
            <person name="Kawaguchi M."/>
        </authorList>
    </citation>
    <scope>NUCLEOTIDE SEQUENCE</scope>
    <source>
        <strain evidence="3">HR1</strain>
    </source>
</reference>
<proteinExistence type="predicted"/>
<evidence type="ECO:0000256" key="2">
    <source>
        <dbReference type="SAM" id="SignalP"/>
    </source>
</evidence>
<name>A0A8H3LAE0_9GLOM</name>
<dbReference type="Proteomes" id="UP000615446">
    <property type="component" value="Unassembled WGS sequence"/>
</dbReference>
<accession>A0A8H3LAE0</accession>
<keyword evidence="1" id="KW-0472">Membrane</keyword>
<protein>
    <recommendedName>
        <fullName evidence="5">Mid2 domain-containing protein</fullName>
    </recommendedName>
</protein>
<organism evidence="3 4">
    <name type="scientific">Rhizophagus clarus</name>
    <dbReference type="NCBI Taxonomy" id="94130"/>
    <lineage>
        <taxon>Eukaryota</taxon>
        <taxon>Fungi</taxon>
        <taxon>Fungi incertae sedis</taxon>
        <taxon>Mucoromycota</taxon>
        <taxon>Glomeromycotina</taxon>
        <taxon>Glomeromycetes</taxon>
        <taxon>Glomerales</taxon>
        <taxon>Glomeraceae</taxon>
        <taxon>Rhizophagus</taxon>
    </lineage>
</organism>
<evidence type="ECO:0008006" key="5">
    <source>
        <dbReference type="Google" id="ProtNLM"/>
    </source>
</evidence>
<keyword evidence="1" id="KW-1133">Transmembrane helix</keyword>